<dbReference type="InterPro" id="IPR013783">
    <property type="entry name" value="Ig-like_fold"/>
</dbReference>
<dbReference type="InterPro" id="IPR055354">
    <property type="entry name" value="DUF7507"/>
</dbReference>
<accession>A0ABX0VSY3</accession>
<dbReference type="InterPro" id="IPR036737">
    <property type="entry name" value="OmpA-like_sf"/>
</dbReference>
<dbReference type="CDD" id="cd07185">
    <property type="entry name" value="OmpA_C-like"/>
    <property type="match status" value="1"/>
</dbReference>
<evidence type="ECO:0000313" key="7">
    <source>
        <dbReference type="EMBL" id="NIY70830.1"/>
    </source>
</evidence>
<feature type="region of interest" description="Disordered" evidence="5">
    <location>
        <begin position="138"/>
        <end position="166"/>
    </location>
</feature>
<sequence>MDDVTDDGDTGAGDTGADLTVSTITSSPAVAIQKTVDDSALDDGVRAGDVLHYTITIENIGDVTLRNIAITDNLSDLNGTALSLDAAPTKTSDTGANTADAILEIGNVWTYTADYTLTASDIAAGGVENIAIVTAETPSGATVPAESKTSGNTSNGGDGAPTETGFPGEISGTVIEYQAGVQGVIVYLLEETSPGVYDYVDDPQNPGTRLSTTTDANGNYTFVGLPPLTCGIEFSNPNSGAVPTASSATHSESGNRILGITVGAGAVEVEQDAFLIDPSGVVYDSSTFAPLSGATVTLYYQSSTGASARIVPDSWLDADHGDAYGIVAGSDGKYAYFLKSDRARDGIYSLDVEKADYLFTSSVIAPHSGSYNAGLGGHVVPITADATPRAAMDTTYYLAFEMVFTGSAATSSNGVVHNNIPLDAIPSLLPQIEDDLVQILKDDLSATMTQQGQEMVGFAAGALDRLKQRDGNSCAADVAKELAYNPIRFETASAVILPESEETLNRIAALLETCPEAAFEVAGHIDDQADADYNQRLSQSRAANIVAALTARGAAAERLSAAGYGEGRPVADNITEEGRVLNRRVELVAFDMPSNEEPCRNTQTLCVT</sequence>
<comment type="subcellular location">
    <subcellularLocation>
        <location evidence="1">Cell outer membrane</location>
    </subcellularLocation>
</comment>
<dbReference type="Gene3D" id="2.60.40.10">
    <property type="entry name" value="Immunoglobulins"/>
    <property type="match status" value="1"/>
</dbReference>
<gene>
    <name evidence="7" type="ORF">HCZ30_00100</name>
</gene>
<dbReference type="SUPFAM" id="SSF117074">
    <property type="entry name" value="Hypothetical protein PA1324"/>
    <property type="match status" value="1"/>
</dbReference>
<dbReference type="InterPro" id="IPR047589">
    <property type="entry name" value="DUF11_rpt"/>
</dbReference>
<dbReference type="PROSITE" id="PS51123">
    <property type="entry name" value="OMPA_2"/>
    <property type="match status" value="1"/>
</dbReference>
<dbReference type="PANTHER" id="PTHR30329:SF21">
    <property type="entry name" value="LIPOPROTEIN YIAD-RELATED"/>
    <property type="match status" value="1"/>
</dbReference>
<proteinExistence type="predicted"/>
<evidence type="ECO:0000313" key="8">
    <source>
        <dbReference type="Proteomes" id="UP000709466"/>
    </source>
</evidence>
<dbReference type="SUPFAM" id="SSF103088">
    <property type="entry name" value="OmpA-like"/>
    <property type="match status" value="1"/>
</dbReference>
<dbReference type="Pfam" id="PF24346">
    <property type="entry name" value="DUF7507"/>
    <property type="match status" value="1"/>
</dbReference>
<dbReference type="InterPro" id="IPR050330">
    <property type="entry name" value="Bact_OuterMem_StrucFunc"/>
</dbReference>
<comment type="caution">
    <text evidence="7">The sequence shown here is derived from an EMBL/GenBank/DDBJ whole genome shotgun (WGS) entry which is preliminary data.</text>
</comment>
<dbReference type="PRINTS" id="PR01021">
    <property type="entry name" value="OMPADOMAIN"/>
</dbReference>
<dbReference type="EMBL" id="JAATOP010000001">
    <property type="protein sequence ID" value="NIY70830.1"/>
    <property type="molecule type" value="Genomic_DNA"/>
</dbReference>
<dbReference type="NCBIfam" id="TIGR01451">
    <property type="entry name" value="B_ant_repeat"/>
    <property type="match status" value="1"/>
</dbReference>
<evidence type="ECO:0000256" key="4">
    <source>
        <dbReference type="PROSITE-ProRule" id="PRU00473"/>
    </source>
</evidence>
<protein>
    <submittedName>
        <fullName evidence="7">OmpA family protein</fullName>
    </submittedName>
</protein>
<dbReference type="PANTHER" id="PTHR30329">
    <property type="entry name" value="STATOR ELEMENT OF FLAGELLAR MOTOR COMPLEX"/>
    <property type="match status" value="1"/>
</dbReference>
<evidence type="ECO:0000259" key="6">
    <source>
        <dbReference type="PROSITE" id="PS51123"/>
    </source>
</evidence>
<dbReference type="Proteomes" id="UP000709466">
    <property type="component" value="Unassembled WGS sequence"/>
</dbReference>
<organism evidence="7 8">
    <name type="scientific">Marivivens donghaensis</name>
    <dbReference type="NCBI Taxonomy" id="1699413"/>
    <lineage>
        <taxon>Bacteria</taxon>
        <taxon>Pseudomonadati</taxon>
        <taxon>Pseudomonadota</taxon>
        <taxon>Alphaproteobacteria</taxon>
        <taxon>Rhodobacterales</taxon>
        <taxon>Paracoccaceae</taxon>
        <taxon>Marivivens group</taxon>
        <taxon>Marivivens</taxon>
    </lineage>
</organism>
<feature type="domain" description="OmpA-like" evidence="6">
    <location>
        <begin position="478"/>
        <end position="593"/>
    </location>
</feature>
<evidence type="ECO:0000256" key="1">
    <source>
        <dbReference type="ARBA" id="ARBA00004442"/>
    </source>
</evidence>
<evidence type="ECO:0000256" key="3">
    <source>
        <dbReference type="ARBA" id="ARBA00023237"/>
    </source>
</evidence>
<dbReference type="InterPro" id="IPR006665">
    <property type="entry name" value="OmpA-like"/>
</dbReference>
<evidence type="ECO:0000256" key="5">
    <source>
        <dbReference type="SAM" id="MobiDB-lite"/>
    </source>
</evidence>
<keyword evidence="3" id="KW-0998">Cell outer membrane</keyword>
<dbReference type="Pfam" id="PF00691">
    <property type="entry name" value="OmpA"/>
    <property type="match status" value="1"/>
</dbReference>
<dbReference type="Gene3D" id="3.30.1330.60">
    <property type="entry name" value="OmpA-like domain"/>
    <property type="match status" value="1"/>
</dbReference>
<dbReference type="InterPro" id="IPR006664">
    <property type="entry name" value="OMP_bac"/>
</dbReference>
<keyword evidence="8" id="KW-1185">Reference proteome</keyword>
<evidence type="ECO:0000256" key="2">
    <source>
        <dbReference type="ARBA" id="ARBA00023136"/>
    </source>
</evidence>
<name>A0ABX0VSY3_9RHOB</name>
<keyword evidence="2 4" id="KW-0472">Membrane</keyword>
<reference evidence="7 8" key="1">
    <citation type="submission" date="2020-03" db="EMBL/GenBank/DDBJ databases">
        <title>Bacterial isolates of synthetic phycosphere.</title>
        <authorList>
            <person name="Fu H."/>
            <person name="Moran M.A."/>
        </authorList>
    </citation>
    <scope>NUCLEOTIDE SEQUENCE [LARGE SCALE GENOMIC DNA]</scope>
    <source>
        <strain evidence="7 8">HF1</strain>
    </source>
</reference>